<keyword evidence="3" id="KW-1133">Transmembrane helix</keyword>
<dbReference type="InterPro" id="IPR037185">
    <property type="entry name" value="EmrE-like"/>
</dbReference>
<evidence type="ECO:0000256" key="2">
    <source>
        <dbReference type="ARBA" id="ARBA00007362"/>
    </source>
</evidence>
<gene>
    <name evidence="5" type="ORF">EKG37_00015</name>
</gene>
<dbReference type="SUPFAM" id="SSF103481">
    <property type="entry name" value="Multidrug resistance efflux transporter EmrE"/>
    <property type="match status" value="2"/>
</dbReference>
<reference evidence="5 6" key="1">
    <citation type="submission" date="2018-12" db="EMBL/GenBank/DDBJ databases">
        <title>Bacillus yapensis draft genome sequence.</title>
        <authorList>
            <person name="Yu L."/>
            <person name="Xu X."/>
            <person name="Tang X."/>
        </authorList>
    </citation>
    <scope>NUCLEOTIDE SEQUENCE [LARGE SCALE GENOMIC DNA]</scope>
    <source>
        <strain evidence="5 6">XXST-01</strain>
    </source>
</reference>
<evidence type="ECO:0000313" key="5">
    <source>
        <dbReference type="EMBL" id="RTR35983.1"/>
    </source>
</evidence>
<dbReference type="OrthoDB" id="9790852at2"/>
<proteinExistence type="inferred from homology"/>
<evidence type="ECO:0000256" key="3">
    <source>
        <dbReference type="SAM" id="Phobius"/>
    </source>
</evidence>
<dbReference type="PANTHER" id="PTHR22911:SF76">
    <property type="entry name" value="EAMA DOMAIN-CONTAINING PROTEIN"/>
    <property type="match status" value="1"/>
</dbReference>
<keyword evidence="6" id="KW-1185">Reference proteome</keyword>
<dbReference type="RefSeq" id="WP_126405190.1">
    <property type="nucleotide sequence ID" value="NZ_RXNT01000001.1"/>
</dbReference>
<dbReference type="EMBL" id="RXNT01000001">
    <property type="protein sequence ID" value="RTR35983.1"/>
    <property type="molecule type" value="Genomic_DNA"/>
</dbReference>
<accession>A0A3S0LI14</accession>
<feature type="transmembrane region" description="Helical" evidence="3">
    <location>
        <begin position="146"/>
        <end position="166"/>
    </location>
</feature>
<dbReference type="Proteomes" id="UP000271374">
    <property type="component" value="Unassembled WGS sequence"/>
</dbReference>
<feature type="transmembrane region" description="Helical" evidence="3">
    <location>
        <begin position="178"/>
        <end position="199"/>
    </location>
</feature>
<name>A0A3S0LI14_9BACI</name>
<protein>
    <submittedName>
        <fullName evidence="5">DMT family transporter</fullName>
    </submittedName>
</protein>
<dbReference type="InterPro" id="IPR000620">
    <property type="entry name" value="EamA_dom"/>
</dbReference>
<comment type="caution">
    <text evidence="5">The sequence shown here is derived from an EMBL/GenBank/DDBJ whole genome shotgun (WGS) entry which is preliminary data.</text>
</comment>
<feature type="transmembrane region" description="Helical" evidence="3">
    <location>
        <begin position="211"/>
        <end position="230"/>
    </location>
</feature>
<feature type="domain" description="EamA" evidence="4">
    <location>
        <begin position="8"/>
        <end position="138"/>
    </location>
</feature>
<comment type="subcellular location">
    <subcellularLocation>
        <location evidence="1">Endomembrane system</location>
        <topology evidence="1">Multi-pass membrane protein</topology>
    </subcellularLocation>
</comment>
<feature type="transmembrane region" description="Helical" evidence="3">
    <location>
        <begin position="67"/>
        <end position="85"/>
    </location>
</feature>
<dbReference type="GO" id="GO:0016020">
    <property type="term" value="C:membrane"/>
    <property type="evidence" value="ECO:0007669"/>
    <property type="project" value="InterPro"/>
</dbReference>
<dbReference type="AlphaFoldDB" id="A0A3S0LI14"/>
<feature type="transmembrane region" description="Helical" evidence="3">
    <location>
        <begin position="37"/>
        <end position="55"/>
    </location>
</feature>
<feature type="transmembrane region" description="Helical" evidence="3">
    <location>
        <begin position="237"/>
        <end position="261"/>
    </location>
</feature>
<sequence length="298" mass="33105">MGPKMNPYLALAIGVLSVSTSAIFVKMSSAPSGVIAFYRLFFAVIIMLPMFLLKYVKELRLITRRDWIFSIVGGVFLAFHFILWFESLNYTSVASSTVLVTLQPLFAFVGTYFFFNEKFSVKAILCGIMAIVGSFIISWGDFRISGSALFGDILALIACALITAYLMFGQTVRKRVTLITYTFVVYSVSSLTLLVYVLVKKEPLAPYPTSDWIYFLLLAIVPTLFGHSLFNWSVKWLSASVISMAILLEPIGATILAYYLLNETLSQSQVVGGLIVMGALTIFLLEGKIFKGKVKLEN</sequence>
<feature type="transmembrane region" description="Helical" evidence="3">
    <location>
        <begin position="122"/>
        <end position="140"/>
    </location>
</feature>
<evidence type="ECO:0000259" key="4">
    <source>
        <dbReference type="Pfam" id="PF00892"/>
    </source>
</evidence>
<keyword evidence="3" id="KW-0472">Membrane</keyword>
<dbReference type="PANTHER" id="PTHR22911">
    <property type="entry name" value="ACYL-MALONYL CONDENSING ENZYME-RELATED"/>
    <property type="match status" value="1"/>
</dbReference>
<organism evidence="5 6">
    <name type="scientific">Bacillus yapensis</name>
    <dbReference type="NCBI Taxonomy" id="2492960"/>
    <lineage>
        <taxon>Bacteria</taxon>
        <taxon>Bacillati</taxon>
        <taxon>Bacillota</taxon>
        <taxon>Bacilli</taxon>
        <taxon>Bacillales</taxon>
        <taxon>Bacillaceae</taxon>
        <taxon>Bacillus</taxon>
    </lineage>
</organism>
<evidence type="ECO:0000256" key="1">
    <source>
        <dbReference type="ARBA" id="ARBA00004127"/>
    </source>
</evidence>
<feature type="domain" description="EamA" evidence="4">
    <location>
        <begin position="150"/>
        <end position="283"/>
    </location>
</feature>
<feature type="transmembrane region" description="Helical" evidence="3">
    <location>
        <begin position="267"/>
        <end position="285"/>
    </location>
</feature>
<dbReference type="Pfam" id="PF00892">
    <property type="entry name" value="EamA"/>
    <property type="match status" value="2"/>
</dbReference>
<keyword evidence="3" id="KW-0812">Transmembrane</keyword>
<evidence type="ECO:0000313" key="6">
    <source>
        <dbReference type="Proteomes" id="UP000271374"/>
    </source>
</evidence>
<feature type="transmembrane region" description="Helical" evidence="3">
    <location>
        <begin position="97"/>
        <end position="115"/>
    </location>
</feature>
<comment type="similarity">
    <text evidence="2">Belongs to the EamA transporter family.</text>
</comment>